<dbReference type="RefSeq" id="WP_380228587.1">
    <property type="nucleotide sequence ID" value="NZ_JBHSOF010000047.1"/>
</dbReference>
<dbReference type="InterPro" id="IPR042099">
    <property type="entry name" value="ANL_N_sf"/>
</dbReference>
<dbReference type="PANTHER" id="PTHR45527">
    <property type="entry name" value="NONRIBOSOMAL PEPTIDE SYNTHETASE"/>
    <property type="match status" value="1"/>
</dbReference>
<sequence length="511" mass="54354">MTGATNPPPLRTVHAAVAECADRAPHDLALVQGEERVDYRTLTAAARVLAGRLTAWGVRPGDIVPLLLPRGAQLIALQLGVLMSGAAYATLDPRWPASRIAAILDQLDDPVVVGRPGGEPLGVTRTLAPSPLSALADAGADSAAGLFAPVPADPEDLATVFFTSGSTGVPKGVLIPHRAVTRMFGPGGLDGFGPGHLTAQVAPGAWDMYAFELWGQLTTGGACVVVEENHLMPSRLRTLVAEQGVDTLWLTTSLFNLIVDEDPDAFEGLETLYVGGEKQSPRHVARFLERFPELPIWNGFGPAENCMLTAVHRMTPADDAAPAGIPVGRPVPNTAVVLLREDGSPAAPGERGEIVALGPGVARGYLNNETLTRERFPTLEIAGERQRALRTGDLGMLDEHGILHYHGRRDRQIKLSGNRIELGDIEAAAAAIPEIRACAAVARTDEGGTVDHVALVYTLADGAELAPRDVRKRLTTRLPAYAVPGRFEQLDDLPRRDNGKVDLQALERRPG</sequence>
<dbReference type="PROSITE" id="PS00455">
    <property type="entry name" value="AMP_BINDING"/>
    <property type="match status" value="1"/>
</dbReference>
<dbReference type="InterPro" id="IPR000873">
    <property type="entry name" value="AMP-dep_synth/lig_dom"/>
</dbReference>
<accession>A0ABW0X8J6</accession>
<evidence type="ECO:0000313" key="3">
    <source>
        <dbReference type="EMBL" id="MFC5666898.1"/>
    </source>
</evidence>
<protein>
    <submittedName>
        <fullName evidence="3">Amino acid adenylation domain-containing protein</fullName>
    </submittedName>
</protein>
<dbReference type="EMBL" id="JBHSOF010000047">
    <property type="protein sequence ID" value="MFC5666898.1"/>
    <property type="molecule type" value="Genomic_DNA"/>
</dbReference>
<dbReference type="Pfam" id="PF13193">
    <property type="entry name" value="AMP-binding_C"/>
    <property type="match status" value="1"/>
</dbReference>
<organism evidence="3 4">
    <name type="scientific">Kitasatospora misakiensis</name>
    <dbReference type="NCBI Taxonomy" id="67330"/>
    <lineage>
        <taxon>Bacteria</taxon>
        <taxon>Bacillati</taxon>
        <taxon>Actinomycetota</taxon>
        <taxon>Actinomycetes</taxon>
        <taxon>Kitasatosporales</taxon>
        <taxon>Streptomycetaceae</taxon>
        <taxon>Kitasatospora</taxon>
    </lineage>
</organism>
<dbReference type="Gene3D" id="3.40.50.12780">
    <property type="entry name" value="N-terminal domain of ligase-like"/>
    <property type="match status" value="1"/>
</dbReference>
<evidence type="ECO:0000259" key="2">
    <source>
        <dbReference type="Pfam" id="PF13193"/>
    </source>
</evidence>
<evidence type="ECO:0000259" key="1">
    <source>
        <dbReference type="Pfam" id="PF00501"/>
    </source>
</evidence>
<dbReference type="Pfam" id="PF00501">
    <property type="entry name" value="AMP-binding"/>
    <property type="match status" value="1"/>
</dbReference>
<keyword evidence="4" id="KW-1185">Reference proteome</keyword>
<dbReference type="NCBIfam" id="TIGR01733">
    <property type="entry name" value="AA-adenyl-dom"/>
    <property type="match status" value="1"/>
</dbReference>
<dbReference type="InterPro" id="IPR045851">
    <property type="entry name" value="AMP-bd_C_sf"/>
</dbReference>
<feature type="domain" description="AMP-dependent synthetase/ligase" evidence="1">
    <location>
        <begin position="19"/>
        <end position="366"/>
    </location>
</feature>
<dbReference type="Gene3D" id="3.30.300.30">
    <property type="match status" value="1"/>
</dbReference>
<feature type="domain" description="AMP-binding enzyme C-terminal" evidence="2">
    <location>
        <begin position="425"/>
        <end position="500"/>
    </location>
</feature>
<reference evidence="4" key="1">
    <citation type="journal article" date="2019" name="Int. J. Syst. Evol. Microbiol.">
        <title>The Global Catalogue of Microorganisms (GCM) 10K type strain sequencing project: providing services to taxonomists for standard genome sequencing and annotation.</title>
        <authorList>
            <consortium name="The Broad Institute Genomics Platform"/>
            <consortium name="The Broad Institute Genome Sequencing Center for Infectious Disease"/>
            <person name="Wu L."/>
            <person name="Ma J."/>
        </authorList>
    </citation>
    <scope>NUCLEOTIDE SEQUENCE [LARGE SCALE GENOMIC DNA]</scope>
    <source>
        <strain evidence="4">CGMCC 4.1437</strain>
    </source>
</reference>
<evidence type="ECO:0000313" key="4">
    <source>
        <dbReference type="Proteomes" id="UP001595975"/>
    </source>
</evidence>
<dbReference type="InterPro" id="IPR025110">
    <property type="entry name" value="AMP-bd_C"/>
</dbReference>
<dbReference type="SUPFAM" id="SSF56801">
    <property type="entry name" value="Acetyl-CoA synthetase-like"/>
    <property type="match status" value="1"/>
</dbReference>
<dbReference type="PANTHER" id="PTHR45527:SF1">
    <property type="entry name" value="FATTY ACID SYNTHASE"/>
    <property type="match status" value="1"/>
</dbReference>
<proteinExistence type="predicted"/>
<dbReference type="InterPro" id="IPR010071">
    <property type="entry name" value="AA_adenyl_dom"/>
</dbReference>
<gene>
    <name evidence="3" type="ORF">ACFP3U_28510</name>
</gene>
<dbReference type="InterPro" id="IPR020845">
    <property type="entry name" value="AMP-binding_CS"/>
</dbReference>
<name>A0ABW0X8J6_9ACTN</name>
<dbReference type="Proteomes" id="UP001595975">
    <property type="component" value="Unassembled WGS sequence"/>
</dbReference>
<comment type="caution">
    <text evidence="3">The sequence shown here is derived from an EMBL/GenBank/DDBJ whole genome shotgun (WGS) entry which is preliminary data.</text>
</comment>